<dbReference type="GeneID" id="81628609"/>
<reference evidence="2" key="2">
    <citation type="journal article" date="2023" name="IMA Fungus">
        <title>Comparative genomic study of the Penicillium genus elucidates a diverse pangenome and 15 lateral gene transfer events.</title>
        <authorList>
            <person name="Petersen C."/>
            <person name="Sorensen T."/>
            <person name="Nielsen M.R."/>
            <person name="Sondergaard T.E."/>
            <person name="Sorensen J.L."/>
            <person name="Fitzpatrick D.A."/>
            <person name="Frisvad J.C."/>
            <person name="Nielsen K.L."/>
        </authorList>
    </citation>
    <scope>NUCLEOTIDE SEQUENCE</scope>
    <source>
        <strain evidence="2">IBT 30728</strain>
    </source>
</reference>
<gene>
    <name evidence="2" type="ORF">N7539_008764</name>
</gene>
<evidence type="ECO:0000313" key="3">
    <source>
        <dbReference type="Proteomes" id="UP001148312"/>
    </source>
</evidence>
<comment type="caution">
    <text evidence="2">The sequence shown here is derived from an EMBL/GenBank/DDBJ whole genome shotgun (WGS) entry which is preliminary data.</text>
</comment>
<evidence type="ECO:0000256" key="1">
    <source>
        <dbReference type="SAM" id="MobiDB-lite"/>
    </source>
</evidence>
<name>A0A9W9WQT8_9EURO</name>
<dbReference type="EMBL" id="JAPWDQ010000014">
    <property type="protein sequence ID" value="KAJ5471821.1"/>
    <property type="molecule type" value="Genomic_DNA"/>
</dbReference>
<dbReference type="AlphaFoldDB" id="A0A9W9WQT8"/>
<sequence>MENYIQKRIGRDLEYCGISINYIEDSGPLPSRTDKRGKSSVTTQMLADRDAQINAEQVSGQYSV</sequence>
<evidence type="ECO:0000313" key="2">
    <source>
        <dbReference type="EMBL" id="KAJ5471821.1"/>
    </source>
</evidence>
<dbReference type="Proteomes" id="UP001148312">
    <property type="component" value="Unassembled WGS sequence"/>
</dbReference>
<proteinExistence type="predicted"/>
<keyword evidence="3" id="KW-1185">Reference proteome</keyword>
<organism evidence="2 3">
    <name type="scientific">Penicillium diatomitis</name>
    <dbReference type="NCBI Taxonomy" id="2819901"/>
    <lineage>
        <taxon>Eukaryota</taxon>
        <taxon>Fungi</taxon>
        <taxon>Dikarya</taxon>
        <taxon>Ascomycota</taxon>
        <taxon>Pezizomycotina</taxon>
        <taxon>Eurotiomycetes</taxon>
        <taxon>Eurotiomycetidae</taxon>
        <taxon>Eurotiales</taxon>
        <taxon>Aspergillaceae</taxon>
        <taxon>Penicillium</taxon>
    </lineage>
</organism>
<feature type="region of interest" description="Disordered" evidence="1">
    <location>
        <begin position="26"/>
        <end position="52"/>
    </location>
</feature>
<reference evidence="2" key="1">
    <citation type="submission" date="2022-12" db="EMBL/GenBank/DDBJ databases">
        <authorList>
            <person name="Petersen C."/>
        </authorList>
    </citation>
    <scope>NUCLEOTIDE SEQUENCE</scope>
    <source>
        <strain evidence="2">IBT 30728</strain>
    </source>
</reference>
<dbReference type="RefSeq" id="XP_056786367.1">
    <property type="nucleotide sequence ID" value="XM_056938359.1"/>
</dbReference>
<accession>A0A9W9WQT8</accession>
<protein>
    <submittedName>
        <fullName evidence="2">Uncharacterized protein</fullName>
    </submittedName>
</protein>